<organism evidence="3 4">
    <name type="scientific">Aspergillus brasiliensis</name>
    <dbReference type="NCBI Taxonomy" id="319629"/>
    <lineage>
        <taxon>Eukaryota</taxon>
        <taxon>Fungi</taxon>
        <taxon>Dikarya</taxon>
        <taxon>Ascomycota</taxon>
        <taxon>Pezizomycotina</taxon>
        <taxon>Eurotiomycetes</taxon>
        <taxon>Eurotiomycetidae</taxon>
        <taxon>Eurotiales</taxon>
        <taxon>Aspergillaceae</taxon>
        <taxon>Aspergillus</taxon>
        <taxon>Aspergillus subgen. Circumdati</taxon>
    </lineage>
</organism>
<dbReference type="Proteomes" id="UP001143548">
    <property type="component" value="Unassembled WGS sequence"/>
</dbReference>
<evidence type="ECO:0000313" key="3">
    <source>
        <dbReference type="EMBL" id="GKZ22710.1"/>
    </source>
</evidence>
<feature type="region of interest" description="Disordered" evidence="1">
    <location>
        <begin position="239"/>
        <end position="293"/>
    </location>
</feature>
<keyword evidence="2" id="KW-1133">Transmembrane helix</keyword>
<evidence type="ECO:0000256" key="1">
    <source>
        <dbReference type="SAM" id="MobiDB-lite"/>
    </source>
</evidence>
<proteinExistence type="predicted"/>
<accession>A0A9W5YSE8</accession>
<evidence type="ECO:0008006" key="5">
    <source>
        <dbReference type="Google" id="ProtNLM"/>
    </source>
</evidence>
<evidence type="ECO:0000313" key="4">
    <source>
        <dbReference type="Proteomes" id="UP001143548"/>
    </source>
</evidence>
<reference evidence="3" key="1">
    <citation type="submission" date="2022-07" db="EMBL/GenBank/DDBJ databases">
        <title>Taxonomy of Aspergillus series Nigri: significant species reduction supported by multi-species coalescent approaches.</title>
        <authorList>
            <person name="Bian C."/>
            <person name="Kusuya Y."/>
            <person name="Sklenar F."/>
            <person name="D'hooge E."/>
            <person name="Yaguchi T."/>
            <person name="Takahashi H."/>
            <person name="Hubka V."/>
        </authorList>
    </citation>
    <scope>NUCLEOTIDE SEQUENCE</scope>
    <source>
        <strain evidence="3">CBS 733.88</strain>
    </source>
</reference>
<keyword evidence="2" id="KW-0812">Transmembrane</keyword>
<keyword evidence="2" id="KW-0472">Membrane</keyword>
<dbReference type="AlphaFoldDB" id="A0A9W5YSE8"/>
<protein>
    <recommendedName>
        <fullName evidence="5">Mid2 domain-containing protein</fullName>
    </recommendedName>
</protein>
<comment type="caution">
    <text evidence="3">The sequence shown here is derived from an EMBL/GenBank/DDBJ whole genome shotgun (WGS) entry which is preliminary data.</text>
</comment>
<gene>
    <name evidence="3" type="ORF">AbraCBS73388_008879</name>
</gene>
<dbReference type="EMBL" id="BROQ01000055">
    <property type="protein sequence ID" value="GKZ22710.1"/>
    <property type="molecule type" value="Genomic_DNA"/>
</dbReference>
<name>A0A9W5YSE8_9EURO</name>
<feature type="transmembrane region" description="Helical" evidence="2">
    <location>
        <begin position="207"/>
        <end position="231"/>
    </location>
</feature>
<sequence length="293" mass="31057">MSATELTTSMTMVTVVTTVTTTYVQVFEGNIIFYDIFSTLAGSIVDVNTMEGQTTIGVNCVYNQLANCSMEAAGIPHTITIGPSTYMHSSSETEQNTQGYTISIDSRACKIFSSTQSASCESYTSYWYSDSVTSTSMDSMRTTTLDAAEISYYRLTITAGVEKLSARVTRTQTQKGTATISTATALTSTTAAASSPRPVPEIHSSKAWVAGPVVGAVAGCGLIAAAIYWCLRRKRQIEPSAGSGPTIQDPSEEIRGLGSTAKSTYKADMPAETQGTPVAELPANEPSCMQHTA</sequence>
<evidence type="ECO:0000256" key="2">
    <source>
        <dbReference type="SAM" id="Phobius"/>
    </source>
</evidence>